<dbReference type="EMBL" id="CAJVQB010020569">
    <property type="protein sequence ID" value="CAG8794782.1"/>
    <property type="molecule type" value="Genomic_DNA"/>
</dbReference>
<name>A0ABN7VR78_GIGMA</name>
<evidence type="ECO:0000313" key="1">
    <source>
        <dbReference type="EMBL" id="CAG8794782.1"/>
    </source>
</evidence>
<accession>A0ABN7VR78</accession>
<dbReference type="Proteomes" id="UP000789901">
    <property type="component" value="Unassembled WGS sequence"/>
</dbReference>
<protein>
    <submittedName>
        <fullName evidence="1">8833_t:CDS:1</fullName>
    </submittedName>
</protein>
<sequence length="70" mass="7967">NDEINDLLALDREVIQNIECAENGRVAISEVGECMNVVEAIETEYLITYLSLEELFTQTSYLDTENISHE</sequence>
<gene>
    <name evidence="1" type="ORF">GMARGA_LOCUS21849</name>
</gene>
<keyword evidence="2" id="KW-1185">Reference proteome</keyword>
<comment type="caution">
    <text evidence="1">The sequence shown here is derived from an EMBL/GenBank/DDBJ whole genome shotgun (WGS) entry which is preliminary data.</text>
</comment>
<feature type="non-terminal residue" evidence="1">
    <location>
        <position position="1"/>
    </location>
</feature>
<reference evidence="1 2" key="1">
    <citation type="submission" date="2021-06" db="EMBL/GenBank/DDBJ databases">
        <authorList>
            <person name="Kallberg Y."/>
            <person name="Tangrot J."/>
            <person name="Rosling A."/>
        </authorList>
    </citation>
    <scope>NUCLEOTIDE SEQUENCE [LARGE SCALE GENOMIC DNA]</scope>
    <source>
        <strain evidence="1 2">120-4 pot B 10/14</strain>
    </source>
</reference>
<organism evidence="1 2">
    <name type="scientific">Gigaspora margarita</name>
    <dbReference type="NCBI Taxonomy" id="4874"/>
    <lineage>
        <taxon>Eukaryota</taxon>
        <taxon>Fungi</taxon>
        <taxon>Fungi incertae sedis</taxon>
        <taxon>Mucoromycota</taxon>
        <taxon>Glomeromycotina</taxon>
        <taxon>Glomeromycetes</taxon>
        <taxon>Diversisporales</taxon>
        <taxon>Gigasporaceae</taxon>
        <taxon>Gigaspora</taxon>
    </lineage>
</organism>
<proteinExistence type="predicted"/>
<evidence type="ECO:0000313" key="2">
    <source>
        <dbReference type="Proteomes" id="UP000789901"/>
    </source>
</evidence>